<organism evidence="2 3">
    <name type="scientific">Agrobacterium tumefaciens str. Kerr 14</name>
    <dbReference type="NCBI Taxonomy" id="1183424"/>
    <lineage>
        <taxon>Bacteria</taxon>
        <taxon>Pseudomonadati</taxon>
        <taxon>Pseudomonadota</taxon>
        <taxon>Alphaproteobacteria</taxon>
        <taxon>Hyphomicrobiales</taxon>
        <taxon>Rhizobiaceae</taxon>
        <taxon>Rhizobium/Agrobacterium group</taxon>
        <taxon>Agrobacterium</taxon>
        <taxon>Agrobacterium tumefaciens complex</taxon>
    </lineage>
</organism>
<accession>A0A1S7SCM0</accession>
<dbReference type="SMART" id="SM00530">
    <property type="entry name" value="HTH_XRE"/>
    <property type="match status" value="1"/>
</dbReference>
<dbReference type="PROSITE" id="PS50943">
    <property type="entry name" value="HTH_CROC1"/>
    <property type="match status" value="1"/>
</dbReference>
<evidence type="ECO:0000259" key="1">
    <source>
        <dbReference type="PROSITE" id="PS50943"/>
    </source>
</evidence>
<dbReference type="Proteomes" id="UP000191897">
    <property type="component" value="Unassembled WGS sequence"/>
</dbReference>
<gene>
    <name evidence="2" type="ORF">AGR4C_pa70063</name>
</gene>
<dbReference type="Pfam" id="PF01381">
    <property type="entry name" value="HTH_3"/>
    <property type="match status" value="1"/>
</dbReference>
<evidence type="ECO:0000313" key="2">
    <source>
        <dbReference type="EMBL" id="CUX66649.1"/>
    </source>
</evidence>
<sequence>MKNQPHAVDIAVGGAIRKRRILNGVSQTELGAGIGVSFQQVQKYEKGTNRVSASMLTEIARVLHVDVTSFFDAVEARDGKELVDDIKPEDLRVTRETVLLTEAFLQINDPHLRRKVLDLVRAVAGSDVINDAGHMKDAAE</sequence>
<dbReference type="CDD" id="cd00093">
    <property type="entry name" value="HTH_XRE"/>
    <property type="match status" value="1"/>
</dbReference>
<proteinExistence type="predicted"/>
<dbReference type="EMBL" id="FBWC01000038">
    <property type="protein sequence ID" value="CUX66649.1"/>
    <property type="molecule type" value="Genomic_DNA"/>
</dbReference>
<protein>
    <submittedName>
        <fullName evidence="2">Uncharacterized HTH-type transcriptional regulator Smed_0045</fullName>
    </submittedName>
</protein>
<dbReference type="RefSeq" id="WP_080867788.1">
    <property type="nucleotide sequence ID" value="NZ_LT009732.1"/>
</dbReference>
<reference evidence="2 3" key="1">
    <citation type="submission" date="2016-01" db="EMBL/GenBank/DDBJ databases">
        <authorList>
            <person name="Oliw E.H."/>
        </authorList>
    </citation>
    <scope>NUCLEOTIDE SEQUENCE [LARGE SCALE GENOMIC DNA]</scope>
    <source>
        <strain evidence="2 3">Kerr 14</strain>
    </source>
</reference>
<name>A0A1S7SCM0_AGRTU</name>
<dbReference type="SUPFAM" id="SSF47413">
    <property type="entry name" value="lambda repressor-like DNA-binding domains"/>
    <property type="match status" value="1"/>
</dbReference>
<dbReference type="AlphaFoldDB" id="A0A1S7SCM0"/>
<dbReference type="GO" id="GO:0003677">
    <property type="term" value="F:DNA binding"/>
    <property type="evidence" value="ECO:0007669"/>
    <property type="project" value="InterPro"/>
</dbReference>
<feature type="domain" description="HTH cro/C1-type" evidence="1">
    <location>
        <begin position="16"/>
        <end position="70"/>
    </location>
</feature>
<evidence type="ECO:0000313" key="3">
    <source>
        <dbReference type="Proteomes" id="UP000191897"/>
    </source>
</evidence>
<dbReference type="InterPro" id="IPR010982">
    <property type="entry name" value="Lambda_DNA-bd_dom_sf"/>
</dbReference>
<dbReference type="InterPro" id="IPR001387">
    <property type="entry name" value="Cro/C1-type_HTH"/>
</dbReference>
<dbReference type="Gene3D" id="1.10.260.40">
    <property type="entry name" value="lambda repressor-like DNA-binding domains"/>
    <property type="match status" value="1"/>
</dbReference>